<evidence type="ECO:0000256" key="2">
    <source>
        <dbReference type="ARBA" id="ARBA00022598"/>
    </source>
</evidence>
<evidence type="ECO:0000256" key="9">
    <source>
        <dbReference type="ARBA" id="ARBA00024532"/>
    </source>
</evidence>
<dbReference type="InterPro" id="IPR045311">
    <property type="entry name" value="LC-FACS_euk"/>
</dbReference>
<comment type="similarity">
    <text evidence="1 13">Belongs to the ATP-dependent AMP-binding enzyme family.</text>
</comment>
<keyword evidence="2 13" id="KW-0436">Ligase</keyword>
<gene>
    <name evidence="15" type="ORF">CAMP_LOCUS196</name>
</gene>
<name>A0A9P1I6A8_9PELO</name>
<dbReference type="Proteomes" id="UP001152747">
    <property type="component" value="Unassembled WGS sequence"/>
</dbReference>
<evidence type="ECO:0000256" key="12">
    <source>
        <dbReference type="ARBA" id="ARBA00049139"/>
    </source>
</evidence>
<comment type="catalytic activity">
    <reaction evidence="12">
        <text>hexadecanoate + ATP + CoA = hexadecanoyl-CoA + AMP + diphosphate</text>
        <dbReference type="Rhea" id="RHEA:30751"/>
        <dbReference type="ChEBI" id="CHEBI:7896"/>
        <dbReference type="ChEBI" id="CHEBI:30616"/>
        <dbReference type="ChEBI" id="CHEBI:33019"/>
        <dbReference type="ChEBI" id="CHEBI:57287"/>
        <dbReference type="ChEBI" id="CHEBI:57379"/>
        <dbReference type="ChEBI" id="CHEBI:456215"/>
    </reaction>
    <physiologicalReaction direction="left-to-right" evidence="12">
        <dbReference type="Rhea" id="RHEA:30752"/>
    </physiologicalReaction>
</comment>
<dbReference type="CDD" id="cd05927">
    <property type="entry name" value="LC-FACS_euk"/>
    <property type="match status" value="1"/>
</dbReference>
<evidence type="ECO:0000256" key="4">
    <source>
        <dbReference type="ARBA" id="ARBA00022832"/>
    </source>
</evidence>
<comment type="caution">
    <text evidence="15">The sequence shown here is derived from an EMBL/GenBank/DDBJ whole genome shotgun (WGS) entry which is preliminary data.</text>
</comment>
<evidence type="ECO:0000256" key="8">
    <source>
        <dbReference type="ARBA" id="ARBA00024495"/>
    </source>
</evidence>
<dbReference type="Gene3D" id="3.40.50.12780">
    <property type="entry name" value="N-terminal domain of ligase-like"/>
    <property type="match status" value="1"/>
</dbReference>
<dbReference type="OrthoDB" id="1700726at2759"/>
<evidence type="ECO:0000256" key="6">
    <source>
        <dbReference type="ARBA" id="ARBA00024469"/>
    </source>
</evidence>
<dbReference type="PANTHER" id="PTHR43272:SF107">
    <property type="entry name" value="LONG-CHAIN-FATTY-ACID--COA LIGASE 5"/>
    <property type="match status" value="1"/>
</dbReference>
<dbReference type="Pfam" id="PF00501">
    <property type="entry name" value="AMP-binding"/>
    <property type="match status" value="1"/>
</dbReference>
<comment type="function">
    <text evidence="13">Catalyzes the conversion of long-chain fatty acids to their active form acyl-CoAs for both synthesis of cellular lipids, and degradation via beta-oxidation.</text>
</comment>
<evidence type="ECO:0000256" key="1">
    <source>
        <dbReference type="ARBA" id="ARBA00006432"/>
    </source>
</evidence>
<comment type="catalytic activity">
    <reaction evidence="8">
        <text>12-hydroxy-(5Z,8Z,10E,14Z)-eicosatetraenoate + ATP + CoA = 12-hydroxy-(5Z,8Z,10E,14Z)-eicosatetraenoyl-CoA + AMP + diphosphate</text>
        <dbReference type="Rhea" id="RHEA:52112"/>
        <dbReference type="ChEBI" id="CHEBI:30616"/>
        <dbReference type="ChEBI" id="CHEBI:33019"/>
        <dbReference type="ChEBI" id="CHEBI:57287"/>
        <dbReference type="ChEBI" id="CHEBI:90718"/>
        <dbReference type="ChEBI" id="CHEBI:136408"/>
        <dbReference type="ChEBI" id="CHEBI:456215"/>
    </reaction>
    <physiologicalReaction direction="left-to-right" evidence="8">
        <dbReference type="Rhea" id="RHEA:52113"/>
    </physiologicalReaction>
</comment>
<dbReference type="PROSITE" id="PS00455">
    <property type="entry name" value="AMP_BINDING"/>
    <property type="match status" value="1"/>
</dbReference>
<dbReference type="InterPro" id="IPR000873">
    <property type="entry name" value="AMP-dep_synth/lig_dom"/>
</dbReference>
<proteinExistence type="inferred from homology"/>
<comment type="catalytic activity">
    <reaction evidence="7">
        <text>a long-chain fatty acid + ATP + CoA = a long-chain fatty acyl-CoA + AMP + diphosphate</text>
        <dbReference type="Rhea" id="RHEA:15421"/>
        <dbReference type="ChEBI" id="CHEBI:30616"/>
        <dbReference type="ChEBI" id="CHEBI:33019"/>
        <dbReference type="ChEBI" id="CHEBI:57287"/>
        <dbReference type="ChEBI" id="CHEBI:57560"/>
        <dbReference type="ChEBI" id="CHEBI:83139"/>
        <dbReference type="ChEBI" id="CHEBI:456215"/>
        <dbReference type="EC" id="6.2.1.3"/>
    </reaction>
    <physiologicalReaction direction="left-to-right" evidence="7">
        <dbReference type="Rhea" id="RHEA:15422"/>
    </physiologicalReaction>
</comment>
<comment type="catalytic activity">
    <reaction evidence="6">
        <text>5-hydroxy-(6E,8Z,11Z,14Z)-eicosatetraenoate + ATP + CoA = 5-hydroxy-(6E,8Z,11Z,14Z)-eicosatetraenoyl-CoA + AMP + diphosphate</text>
        <dbReference type="Rhea" id="RHEA:52108"/>
        <dbReference type="ChEBI" id="CHEBI:30616"/>
        <dbReference type="ChEBI" id="CHEBI:33019"/>
        <dbReference type="ChEBI" id="CHEBI:57287"/>
        <dbReference type="ChEBI" id="CHEBI:65341"/>
        <dbReference type="ChEBI" id="CHEBI:136407"/>
        <dbReference type="ChEBI" id="CHEBI:456215"/>
    </reaction>
    <physiologicalReaction direction="left-to-right" evidence="6">
        <dbReference type="Rhea" id="RHEA:52109"/>
    </physiologicalReaction>
</comment>
<evidence type="ECO:0000256" key="5">
    <source>
        <dbReference type="ARBA" id="ARBA00022840"/>
    </source>
</evidence>
<evidence type="ECO:0000313" key="16">
    <source>
        <dbReference type="Proteomes" id="UP001152747"/>
    </source>
</evidence>
<feature type="domain" description="AMP-dependent synthetase/ligase" evidence="14">
    <location>
        <begin position="143"/>
        <end position="543"/>
    </location>
</feature>
<accession>A0A9P1I6A8</accession>
<dbReference type="GO" id="GO:0005783">
    <property type="term" value="C:endoplasmic reticulum"/>
    <property type="evidence" value="ECO:0007669"/>
    <property type="project" value="TreeGrafter"/>
</dbReference>
<sequence length="720" mass="80257">MVIKDTADWVQSQSRSIVDFISPSSTHSPILLQPNILSFGAAAAVTMGLGYYLTKGSSTGSYTFNGVTYTGNVKPLVDPMNQSRILEDGSRISAYLKDDNLQSYLFEDAQTLYQGVRRGARLSNNGAMLGHREKKPDGSMPFVWETYNEILKRADNVSNAFRELDIPAGNDENIGIYSKNRPEWIVTELATYNFANVIVPIYETLGSEASIFILNQAEIKIVVCDDSAKAVGLLKFKEKCASLKYLVVMDEITEELKNSASQHQVQILSFKELEELGQKSEGKYKHQEPKPEDLATICYTSGTTGTPKGVMLTHANVIADGTCMDFFKHTGIRATDLMISFLPLAHMLERVIESVCFMVGARVGFYRGDIRVLAEDIKELRPTVVPVVPRVLNRLYDKVMSEVNKSTFKKLLFDLAISYKARDMANFNIRNDGFFDNLVFKKIRDGMGGRVRLMITGSAPLSTNVLTFVRAAMGCVVVEGYGQTECVAACTVSMEGDSLAGHVGMIIPSAQIKLVDVPELNYYAKDNAGEVCVRGHIVFKGYYKNEQQTRETIDSDGWLHTGDIGKWTPEGTLKIVDRKKHIFKLSQGEYVAPEKIENIYVRSKYVAQSFVYGESLKTCLIAIVVPDVETLGPAMADNGIKGTFEELCRNEEVKKLVLEDMLAVGKKAGLFSFEQVRDIHLCSELFSIENELLTPTLKSKRPQLKAHFKQQLDEMYSKLP</sequence>
<organism evidence="15 16">
    <name type="scientific">Caenorhabditis angaria</name>
    <dbReference type="NCBI Taxonomy" id="860376"/>
    <lineage>
        <taxon>Eukaryota</taxon>
        <taxon>Metazoa</taxon>
        <taxon>Ecdysozoa</taxon>
        <taxon>Nematoda</taxon>
        <taxon>Chromadorea</taxon>
        <taxon>Rhabditida</taxon>
        <taxon>Rhabditina</taxon>
        <taxon>Rhabditomorpha</taxon>
        <taxon>Rhabditoidea</taxon>
        <taxon>Rhabditidae</taxon>
        <taxon>Peloderinae</taxon>
        <taxon>Caenorhabditis</taxon>
    </lineage>
</organism>
<dbReference type="InterPro" id="IPR020845">
    <property type="entry name" value="AMP-binding_CS"/>
</dbReference>
<dbReference type="EC" id="6.2.1.3" evidence="13"/>
<keyword evidence="4 13" id="KW-0276">Fatty acid metabolism</keyword>
<keyword evidence="16" id="KW-1185">Reference proteome</keyword>
<comment type="catalytic activity">
    <reaction evidence="10">
        <text>(5Z,8Z,11Z,14Z)-eicosatetraenoate + ATP + CoA = (5Z,8Z,11Z,14Z)-eicosatetraenoyl-CoA + AMP + diphosphate</text>
        <dbReference type="Rhea" id="RHEA:19713"/>
        <dbReference type="ChEBI" id="CHEBI:30616"/>
        <dbReference type="ChEBI" id="CHEBI:32395"/>
        <dbReference type="ChEBI" id="CHEBI:33019"/>
        <dbReference type="ChEBI" id="CHEBI:57287"/>
        <dbReference type="ChEBI" id="CHEBI:57368"/>
        <dbReference type="ChEBI" id="CHEBI:456215"/>
        <dbReference type="EC" id="6.2.1.15"/>
    </reaction>
    <physiologicalReaction direction="left-to-right" evidence="10">
        <dbReference type="Rhea" id="RHEA:19714"/>
    </physiologicalReaction>
</comment>
<dbReference type="AlphaFoldDB" id="A0A9P1I6A8"/>
<dbReference type="InterPro" id="IPR042099">
    <property type="entry name" value="ANL_N_sf"/>
</dbReference>
<reference evidence="15" key="1">
    <citation type="submission" date="2022-11" db="EMBL/GenBank/DDBJ databases">
        <authorList>
            <person name="Kikuchi T."/>
        </authorList>
    </citation>
    <scope>NUCLEOTIDE SEQUENCE</scope>
    <source>
        <strain evidence="15">PS1010</strain>
    </source>
</reference>
<comment type="catalytic activity">
    <reaction evidence="11">
        <text>(E)-hexadec-2-enoate + ATP + CoA = (2E)-hexadecenoyl-CoA + AMP + diphosphate</text>
        <dbReference type="Rhea" id="RHEA:36139"/>
        <dbReference type="ChEBI" id="CHEBI:30616"/>
        <dbReference type="ChEBI" id="CHEBI:33019"/>
        <dbReference type="ChEBI" id="CHEBI:57287"/>
        <dbReference type="ChEBI" id="CHEBI:61526"/>
        <dbReference type="ChEBI" id="CHEBI:72745"/>
        <dbReference type="ChEBI" id="CHEBI:456215"/>
    </reaction>
    <physiologicalReaction direction="left-to-right" evidence="11">
        <dbReference type="Rhea" id="RHEA:36140"/>
    </physiologicalReaction>
</comment>
<keyword evidence="5 13" id="KW-0067">ATP-binding</keyword>
<dbReference type="GO" id="GO:0047676">
    <property type="term" value="F:arachidonate-CoA ligase activity"/>
    <property type="evidence" value="ECO:0007669"/>
    <property type="project" value="UniProtKB-EC"/>
</dbReference>
<keyword evidence="13" id="KW-0443">Lipid metabolism</keyword>
<dbReference type="EMBL" id="CANHGI010000001">
    <property type="protein sequence ID" value="CAI5437559.1"/>
    <property type="molecule type" value="Genomic_DNA"/>
</dbReference>
<protein>
    <recommendedName>
        <fullName evidence="13">Long-chain-fatty-acid--CoA ligase</fullName>
        <ecNumber evidence="13">6.2.1.3</ecNumber>
    </recommendedName>
</protein>
<evidence type="ECO:0000259" key="14">
    <source>
        <dbReference type="Pfam" id="PF00501"/>
    </source>
</evidence>
<dbReference type="PANTHER" id="PTHR43272">
    <property type="entry name" value="LONG-CHAIN-FATTY-ACID--COA LIGASE"/>
    <property type="match status" value="1"/>
</dbReference>
<evidence type="ECO:0000256" key="11">
    <source>
        <dbReference type="ARBA" id="ARBA00024565"/>
    </source>
</evidence>
<evidence type="ECO:0000313" key="15">
    <source>
        <dbReference type="EMBL" id="CAI5437559.1"/>
    </source>
</evidence>
<evidence type="ECO:0000256" key="10">
    <source>
        <dbReference type="ARBA" id="ARBA00024548"/>
    </source>
</evidence>
<dbReference type="GO" id="GO:0005524">
    <property type="term" value="F:ATP binding"/>
    <property type="evidence" value="ECO:0007669"/>
    <property type="project" value="UniProtKB-KW"/>
</dbReference>
<comment type="catalytic activity">
    <reaction evidence="9">
        <text>15-hydroxy-(5Z,8Z,11Z,13E)-eicosatetraenoate + ATP + CoA = 15-hydroxy-(5Z,8Z,11Z,13E)-eicosatetraenoyl-CoA + AMP + diphosphate</text>
        <dbReference type="Rhea" id="RHEA:52116"/>
        <dbReference type="ChEBI" id="CHEBI:30616"/>
        <dbReference type="ChEBI" id="CHEBI:33019"/>
        <dbReference type="ChEBI" id="CHEBI:57287"/>
        <dbReference type="ChEBI" id="CHEBI:78832"/>
        <dbReference type="ChEBI" id="CHEBI:136409"/>
        <dbReference type="ChEBI" id="CHEBI:456215"/>
    </reaction>
    <physiologicalReaction direction="left-to-right" evidence="9">
        <dbReference type="Rhea" id="RHEA:52117"/>
    </physiologicalReaction>
</comment>
<evidence type="ECO:0000256" key="3">
    <source>
        <dbReference type="ARBA" id="ARBA00022741"/>
    </source>
</evidence>
<dbReference type="SUPFAM" id="SSF56801">
    <property type="entry name" value="Acetyl-CoA synthetase-like"/>
    <property type="match status" value="1"/>
</dbReference>
<evidence type="ECO:0000256" key="7">
    <source>
        <dbReference type="ARBA" id="ARBA00024484"/>
    </source>
</evidence>
<dbReference type="GO" id="GO:0016020">
    <property type="term" value="C:membrane"/>
    <property type="evidence" value="ECO:0007669"/>
    <property type="project" value="TreeGrafter"/>
</dbReference>
<keyword evidence="3 13" id="KW-0547">Nucleotide-binding</keyword>
<evidence type="ECO:0000256" key="13">
    <source>
        <dbReference type="RuleBase" id="RU369030"/>
    </source>
</evidence>